<evidence type="ECO:0000313" key="4">
    <source>
        <dbReference type="EMBL" id="MBH8594149.1"/>
    </source>
</evidence>
<dbReference type="SMART" id="SM01208">
    <property type="entry name" value="G5"/>
    <property type="match status" value="1"/>
</dbReference>
<name>A0A8I1DDR6_THEIN</name>
<proteinExistence type="predicted"/>
<dbReference type="Gene3D" id="2.40.40.10">
    <property type="entry name" value="RlpA-like domain"/>
    <property type="match status" value="1"/>
</dbReference>
<dbReference type="GO" id="GO:0009254">
    <property type="term" value="P:peptidoglycan turnover"/>
    <property type="evidence" value="ECO:0007669"/>
    <property type="project" value="InterPro"/>
</dbReference>
<dbReference type="PROSITE" id="PS51109">
    <property type="entry name" value="G5"/>
    <property type="match status" value="1"/>
</dbReference>
<dbReference type="GO" id="GO:0019867">
    <property type="term" value="C:outer membrane"/>
    <property type="evidence" value="ECO:0007669"/>
    <property type="project" value="InterPro"/>
</dbReference>
<gene>
    <name evidence="4" type="ORF">I8U20_02260</name>
</gene>
<dbReference type="InterPro" id="IPR051933">
    <property type="entry name" value="Resuscitation_pf_RpfB"/>
</dbReference>
<feature type="domain" description="G5" evidence="3">
    <location>
        <begin position="140"/>
        <end position="225"/>
    </location>
</feature>
<dbReference type="Proteomes" id="UP000633619">
    <property type="component" value="Unassembled WGS sequence"/>
</dbReference>
<dbReference type="SUPFAM" id="SSF50685">
    <property type="entry name" value="Barwin-like endoglucanases"/>
    <property type="match status" value="1"/>
</dbReference>
<dbReference type="Gene3D" id="2.20.230.10">
    <property type="entry name" value="Resuscitation-promoting factor rpfb"/>
    <property type="match status" value="1"/>
</dbReference>
<accession>A0A8I1DDR6</accession>
<dbReference type="EMBL" id="JAECVW010000001">
    <property type="protein sequence ID" value="MBH8594149.1"/>
    <property type="molecule type" value="Genomic_DNA"/>
</dbReference>
<dbReference type="AlphaFoldDB" id="A0A8I1DDR6"/>
<dbReference type="InterPro" id="IPR036908">
    <property type="entry name" value="RlpA-like_sf"/>
</dbReference>
<dbReference type="InterPro" id="IPR007137">
    <property type="entry name" value="DUF348"/>
</dbReference>
<dbReference type="PROSITE" id="PS51257">
    <property type="entry name" value="PROKAR_LIPOPROTEIN"/>
    <property type="match status" value="1"/>
</dbReference>
<dbReference type="GO" id="GO:0004553">
    <property type="term" value="F:hydrolase activity, hydrolyzing O-glycosyl compounds"/>
    <property type="evidence" value="ECO:0007669"/>
    <property type="project" value="InterPro"/>
</dbReference>
<dbReference type="PANTHER" id="PTHR39160:SF4">
    <property type="entry name" value="RESUSCITATION-PROMOTING FACTOR RPFB"/>
    <property type="match status" value="1"/>
</dbReference>
<evidence type="ECO:0000256" key="2">
    <source>
        <dbReference type="SAM" id="SignalP"/>
    </source>
</evidence>
<keyword evidence="5" id="KW-1185">Reference proteome</keyword>
<dbReference type="Pfam" id="PF06725">
    <property type="entry name" value="3D"/>
    <property type="match status" value="1"/>
</dbReference>
<feature type="chain" id="PRO_5039085371" evidence="2">
    <location>
        <begin position="26"/>
        <end position="325"/>
    </location>
</feature>
<dbReference type="Pfam" id="PF03990">
    <property type="entry name" value="DUF348"/>
    <property type="match status" value="1"/>
</dbReference>
<dbReference type="InterPro" id="IPR010611">
    <property type="entry name" value="3D_dom"/>
</dbReference>
<dbReference type="Pfam" id="PF07501">
    <property type="entry name" value="G5"/>
    <property type="match status" value="1"/>
</dbReference>
<comment type="caution">
    <text evidence="4">The sequence shown here is derived from an EMBL/GenBank/DDBJ whole genome shotgun (WGS) entry which is preliminary data.</text>
</comment>
<dbReference type="RefSeq" id="WP_181730884.1">
    <property type="nucleotide sequence ID" value="NZ_JACEIR010000001.1"/>
</dbReference>
<evidence type="ECO:0000256" key="1">
    <source>
        <dbReference type="ARBA" id="ARBA00022729"/>
    </source>
</evidence>
<reference evidence="4 5" key="1">
    <citation type="submission" date="2020-12" db="EMBL/GenBank/DDBJ databases">
        <title>WGS of Thermoactinomyces spp.</title>
        <authorList>
            <person name="Cheng K."/>
        </authorList>
    </citation>
    <scope>NUCLEOTIDE SEQUENCE [LARGE SCALE GENOMIC DNA]</scope>
    <source>
        <strain evidence="5">CICC 10671\DSM 43846</strain>
    </source>
</reference>
<evidence type="ECO:0000313" key="5">
    <source>
        <dbReference type="Proteomes" id="UP000633619"/>
    </source>
</evidence>
<keyword evidence="1 2" id="KW-0732">Signal</keyword>
<protein>
    <submittedName>
        <fullName evidence="4">G5 domain-containing protein</fullName>
    </submittedName>
</protein>
<sequence>MNKTLLSSLAMIFLLLAGCSGSSQQVEVTFSDQSKMIKLESSDHTLAEALEGAGLNVAELKRKYSPSIQWNQPLKGHNRVQLICKCKVSLQVGGKDMGTFETSKTTIGDVLEDKNIQISEWDEVNLPLNQKIKDGVKIVVDRYEQRIQKKIELVPYKTKEIEDKELAKGEKEVEQEGEKGKKIYEVAMMYKNGEPMEENGKQVVKQRLVDTVQPVEEIVKIGTNEELAEKDDTQLASAGTLTVQATGYTHTGGRTATGTYPHRGTIAVDPDVIPLGTKLYVPGYGYGVAEDTGGAVQGHIIDLFFETRSEAIQWGRRTVTIKILK</sequence>
<dbReference type="CDD" id="cd22786">
    <property type="entry name" value="DPBB_YuiC-like"/>
    <property type="match status" value="1"/>
</dbReference>
<dbReference type="PANTHER" id="PTHR39160">
    <property type="entry name" value="CELL WALL-BINDING PROTEIN YOCH"/>
    <property type="match status" value="1"/>
</dbReference>
<feature type="signal peptide" evidence="2">
    <location>
        <begin position="1"/>
        <end position="25"/>
    </location>
</feature>
<organism evidence="4 5">
    <name type="scientific">Thermoactinomyces intermedius</name>
    <dbReference type="NCBI Taxonomy" id="2024"/>
    <lineage>
        <taxon>Bacteria</taxon>
        <taxon>Bacillati</taxon>
        <taxon>Bacillota</taxon>
        <taxon>Bacilli</taxon>
        <taxon>Bacillales</taxon>
        <taxon>Thermoactinomycetaceae</taxon>
        <taxon>Thermoactinomyces</taxon>
    </lineage>
</organism>
<dbReference type="InterPro" id="IPR011098">
    <property type="entry name" value="G5_dom"/>
</dbReference>
<evidence type="ECO:0000259" key="3">
    <source>
        <dbReference type="PROSITE" id="PS51109"/>
    </source>
</evidence>